<dbReference type="Proteomes" id="UP001139103">
    <property type="component" value="Unassembled WGS sequence"/>
</dbReference>
<feature type="compositionally biased region" description="Basic and acidic residues" evidence="1">
    <location>
        <begin position="99"/>
        <end position="109"/>
    </location>
</feature>
<dbReference type="EMBL" id="JAJKFT010000010">
    <property type="protein sequence ID" value="MCC9629475.1"/>
    <property type="molecule type" value="Genomic_DNA"/>
</dbReference>
<dbReference type="SUPFAM" id="SSF50969">
    <property type="entry name" value="YVTN repeat-like/Quinoprotein amine dehydrogenase"/>
    <property type="match status" value="1"/>
</dbReference>
<dbReference type="Gene3D" id="2.130.10.10">
    <property type="entry name" value="YVTN repeat-like/Quinoprotein amine dehydrogenase"/>
    <property type="match status" value="1"/>
</dbReference>
<feature type="domain" description="SLA1 homology" evidence="3">
    <location>
        <begin position="33"/>
        <end position="88"/>
    </location>
</feature>
<dbReference type="GO" id="GO:0043130">
    <property type="term" value="F:ubiquitin binding"/>
    <property type="evidence" value="ECO:0007669"/>
    <property type="project" value="InterPro"/>
</dbReference>
<sequence length="663" mass="73501">MHRRPMTSVKRSLFAFLLLVVGLLLTSSVSFSQEARTWTDSTGKFTIVGKLASHDDKSIRIEKSDGQVISVPLDKLSTADQTFIAKLAESNPFQPEDENPFKQEEESPFRPEMPATQKAADADSAKAPFTASADGQPREIQLDYDAIRSVSMTPTKLIFGVDVTPAAIPSFTADSIPIRSTLCKWDEMVAMAVNGSGRVALNFECKMRSLRFAKKEGLVEGNVDDIINRFVIADAITGKVVGKGMYVGDKSFRMLALHDDGVRFAVRRNGFGSGNSGVLELWALDGADSIVRGFQVTPFVKKSRLDETDIEWAEFVGDLLLVGASERVVAFRVADMQPQYEFTLKGNLQILPDKKHLVFWREDQLAVLEIASGKVVCTTPLNSLYYPRLQVDPTGERLMGVSHSERELSIISLRDGKLLSKFEIPESTPIEDGLLLNDRYLLSPKGDLIDVRSFRKVWTIAGAQAIRLCGDRAIFYRSERDEGPGAVFCRQLPGEALSQRLDQLTPQSDFLCLEPGAKVRIDVTGIPDRDQREPLLQSLSRKLEASSFVVDPIGPVTLRALVVDKGPETVNYRSGFEEDDVVIHKYESRLEFVAEGKVVWYRFSDNIPRTLKFDVEEGIKAAAAEASRPSYEIYRTVSLPQKMAVPNDGKGFGQTNVTVTGLE</sequence>
<evidence type="ECO:0000259" key="3">
    <source>
        <dbReference type="Pfam" id="PF03983"/>
    </source>
</evidence>
<dbReference type="GO" id="GO:0030674">
    <property type="term" value="F:protein-macromolecule adaptor activity"/>
    <property type="evidence" value="ECO:0007669"/>
    <property type="project" value="InterPro"/>
</dbReference>
<protein>
    <recommendedName>
        <fullName evidence="3">SLA1 homology domain-containing protein</fullName>
    </recommendedName>
</protein>
<evidence type="ECO:0000313" key="4">
    <source>
        <dbReference type="EMBL" id="MCC9629475.1"/>
    </source>
</evidence>
<feature type="chain" id="PRO_5040911283" description="SLA1 homology domain-containing protein" evidence="2">
    <location>
        <begin position="33"/>
        <end position="663"/>
    </location>
</feature>
<feature type="region of interest" description="Disordered" evidence="1">
    <location>
        <begin position="90"/>
        <end position="133"/>
    </location>
</feature>
<keyword evidence="5" id="KW-1185">Reference proteome</keyword>
<reference evidence="4" key="1">
    <citation type="submission" date="2021-11" db="EMBL/GenBank/DDBJ databases">
        <title>Genome sequence.</title>
        <authorList>
            <person name="Sun Q."/>
        </authorList>
    </citation>
    <scope>NUCLEOTIDE SEQUENCE</scope>
    <source>
        <strain evidence="4">JC732</strain>
    </source>
</reference>
<evidence type="ECO:0000256" key="1">
    <source>
        <dbReference type="SAM" id="MobiDB-lite"/>
    </source>
</evidence>
<organism evidence="4 5">
    <name type="scientific">Blastopirellula sediminis</name>
    <dbReference type="NCBI Taxonomy" id="2894196"/>
    <lineage>
        <taxon>Bacteria</taxon>
        <taxon>Pseudomonadati</taxon>
        <taxon>Planctomycetota</taxon>
        <taxon>Planctomycetia</taxon>
        <taxon>Pirellulales</taxon>
        <taxon>Pirellulaceae</taxon>
        <taxon>Blastopirellula</taxon>
    </lineage>
</organism>
<evidence type="ECO:0000256" key="2">
    <source>
        <dbReference type="SAM" id="SignalP"/>
    </source>
</evidence>
<dbReference type="RefSeq" id="WP_230219588.1">
    <property type="nucleotide sequence ID" value="NZ_JAJKFT010000010.1"/>
</dbReference>
<dbReference type="GO" id="GO:0008092">
    <property type="term" value="F:cytoskeletal protein binding"/>
    <property type="evidence" value="ECO:0007669"/>
    <property type="project" value="InterPro"/>
</dbReference>
<dbReference type="Pfam" id="PF03983">
    <property type="entry name" value="SHD1"/>
    <property type="match status" value="1"/>
</dbReference>
<dbReference type="InterPro" id="IPR011044">
    <property type="entry name" value="Quino_amine_DH_bsu"/>
</dbReference>
<proteinExistence type="predicted"/>
<evidence type="ECO:0000313" key="5">
    <source>
        <dbReference type="Proteomes" id="UP001139103"/>
    </source>
</evidence>
<dbReference type="InterPro" id="IPR015943">
    <property type="entry name" value="WD40/YVTN_repeat-like_dom_sf"/>
</dbReference>
<dbReference type="InterPro" id="IPR007131">
    <property type="entry name" value="SHD1"/>
</dbReference>
<gene>
    <name evidence="4" type="ORF">LOC68_13830</name>
</gene>
<feature type="signal peptide" evidence="2">
    <location>
        <begin position="1"/>
        <end position="32"/>
    </location>
</feature>
<accession>A0A9X1MNK7</accession>
<dbReference type="AlphaFoldDB" id="A0A9X1MNK7"/>
<keyword evidence="2" id="KW-0732">Signal</keyword>
<name>A0A9X1MNK7_9BACT</name>
<dbReference type="Gene3D" id="2.30.30.700">
    <property type="entry name" value="SLA1 homology domain 1"/>
    <property type="match status" value="1"/>
</dbReference>
<comment type="caution">
    <text evidence="4">The sequence shown here is derived from an EMBL/GenBank/DDBJ whole genome shotgun (WGS) entry which is preliminary data.</text>
</comment>
<dbReference type="GO" id="GO:0042802">
    <property type="term" value="F:identical protein binding"/>
    <property type="evidence" value="ECO:0007669"/>
    <property type="project" value="InterPro"/>
</dbReference>